<dbReference type="InterPro" id="IPR024520">
    <property type="entry name" value="DUF3558"/>
</dbReference>
<dbReference type="Pfam" id="PF12079">
    <property type="entry name" value="DUF3558"/>
    <property type="match status" value="1"/>
</dbReference>
<organism evidence="2 3">
    <name type="scientific">Nocardia puris</name>
    <dbReference type="NCBI Taxonomy" id="208602"/>
    <lineage>
        <taxon>Bacteria</taxon>
        <taxon>Bacillati</taxon>
        <taxon>Actinomycetota</taxon>
        <taxon>Actinomycetes</taxon>
        <taxon>Mycobacteriales</taxon>
        <taxon>Nocardiaceae</taxon>
        <taxon>Nocardia</taxon>
    </lineage>
</organism>
<evidence type="ECO:0000256" key="1">
    <source>
        <dbReference type="SAM" id="MobiDB-lite"/>
    </source>
</evidence>
<comment type="caution">
    <text evidence="2">The sequence shown here is derived from an EMBL/GenBank/DDBJ whole genome shotgun (WGS) entry which is preliminary data.</text>
</comment>
<evidence type="ECO:0000313" key="2">
    <source>
        <dbReference type="EMBL" id="RBO90669.1"/>
    </source>
</evidence>
<reference evidence="2 3" key="1">
    <citation type="submission" date="2018-06" db="EMBL/GenBank/DDBJ databases">
        <title>Genomic Encyclopedia of Type Strains, Phase IV (KMG-IV): sequencing the most valuable type-strain genomes for metagenomic binning, comparative biology and taxonomic classification.</title>
        <authorList>
            <person name="Goeker M."/>
        </authorList>
    </citation>
    <scope>NUCLEOTIDE SEQUENCE [LARGE SCALE GENOMIC DNA]</scope>
    <source>
        <strain evidence="2 3">DSM 44599</strain>
    </source>
</reference>
<evidence type="ECO:0000313" key="3">
    <source>
        <dbReference type="Proteomes" id="UP000252586"/>
    </source>
</evidence>
<dbReference type="EMBL" id="QNRE01000005">
    <property type="protein sequence ID" value="RBO90669.1"/>
    <property type="molecule type" value="Genomic_DNA"/>
</dbReference>
<proteinExistence type="predicted"/>
<protein>
    <submittedName>
        <fullName evidence="2">Uncharacterized protein DUF3558</fullName>
    </submittedName>
</protein>
<gene>
    <name evidence="2" type="ORF">DFR74_10571</name>
</gene>
<dbReference type="AlphaFoldDB" id="A0A366DMK4"/>
<name>A0A366DMK4_9NOCA</name>
<dbReference type="Proteomes" id="UP000252586">
    <property type="component" value="Unassembled WGS sequence"/>
</dbReference>
<keyword evidence="3" id="KW-1185">Reference proteome</keyword>
<dbReference type="STRING" id="1210090.GCA_001613185_01649"/>
<feature type="region of interest" description="Disordered" evidence="1">
    <location>
        <begin position="36"/>
        <end position="62"/>
    </location>
</feature>
<dbReference type="RefSeq" id="WP_170160766.1">
    <property type="nucleotide sequence ID" value="NZ_QNRE01000005.1"/>
</dbReference>
<accession>A0A366DMK4</accession>
<sequence length="208" mass="21727">MEREAGVTMRAVTRAVCILGVVAAGAGLVGCGSTTDGEAQPAGGGTSTSAEDGKNSLGLEPEVPQSFDPCTDIPQSVLDAEDVHPAVIPNTADADAQGGLVKWRGCSWVRTKGHAVSVQVTNMTLDFVRQEFYYDGREATVSGRPTVIARRNENRGTEVCSVNVEMQGGSLEFFVNNPPSREATGTIDACDLGLSFAEKVVPILPVGS</sequence>
<dbReference type="PROSITE" id="PS51257">
    <property type="entry name" value="PROKAR_LIPOPROTEIN"/>
    <property type="match status" value="1"/>
</dbReference>